<evidence type="ECO:0000256" key="1">
    <source>
        <dbReference type="ARBA" id="ARBA00010945"/>
    </source>
</evidence>
<gene>
    <name evidence="3" type="ORF">A2264_02110</name>
</gene>
<evidence type="ECO:0000313" key="4">
    <source>
        <dbReference type="Proteomes" id="UP000176614"/>
    </source>
</evidence>
<dbReference type="Pfam" id="PF00817">
    <property type="entry name" value="IMS"/>
    <property type="match status" value="1"/>
</dbReference>
<dbReference type="InterPro" id="IPR043502">
    <property type="entry name" value="DNA/RNA_pol_sf"/>
</dbReference>
<dbReference type="InterPro" id="IPR001126">
    <property type="entry name" value="UmuC"/>
</dbReference>
<feature type="domain" description="UmuC" evidence="2">
    <location>
        <begin position="16"/>
        <end position="199"/>
    </location>
</feature>
<protein>
    <recommendedName>
        <fullName evidence="2">UmuC domain-containing protein</fullName>
    </recommendedName>
</protein>
<comment type="caution">
    <text evidence="3">The sequence shown here is derived from an EMBL/GenBank/DDBJ whole genome shotgun (WGS) entry which is preliminary data.</text>
</comment>
<proteinExistence type="inferred from homology"/>
<evidence type="ECO:0000259" key="2">
    <source>
        <dbReference type="PROSITE" id="PS50173"/>
    </source>
</evidence>
<dbReference type="GO" id="GO:0042276">
    <property type="term" value="P:error-prone translesion synthesis"/>
    <property type="evidence" value="ECO:0007669"/>
    <property type="project" value="TreeGrafter"/>
</dbReference>
<dbReference type="PANTHER" id="PTHR11076:SF33">
    <property type="entry name" value="DNA POLYMERASE KAPPA"/>
    <property type="match status" value="1"/>
</dbReference>
<dbReference type="SUPFAM" id="SSF100879">
    <property type="entry name" value="Lesion bypass DNA polymerase (Y-family), little finger domain"/>
    <property type="match status" value="1"/>
</dbReference>
<dbReference type="GO" id="GO:0009432">
    <property type="term" value="P:SOS response"/>
    <property type="evidence" value="ECO:0007669"/>
    <property type="project" value="TreeGrafter"/>
</dbReference>
<name>A0A1F4VZM8_UNCKA</name>
<dbReference type="Proteomes" id="UP000176614">
    <property type="component" value="Unassembled WGS sequence"/>
</dbReference>
<dbReference type="GO" id="GO:0006281">
    <property type="term" value="P:DNA repair"/>
    <property type="evidence" value="ECO:0007669"/>
    <property type="project" value="InterPro"/>
</dbReference>
<dbReference type="PANTHER" id="PTHR11076">
    <property type="entry name" value="DNA REPAIR POLYMERASE UMUC / TRANSFERASE FAMILY MEMBER"/>
    <property type="match status" value="1"/>
</dbReference>
<dbReference type="Pfam" id="PF11799">
    <property type="entry name" value="IMS_C"/>
    <property type="match status" value="1"/>
</dbReference>
<comment type="similarity">
    <text evidence="1">Belongs to the DNA polymerase type-Y family.</text>
</comment>
<organism evidence="3 4">
    <name type="scientific">candidate division WWE3 bacterium RIFOXYA2_FULL_46_9</name>
    <dbReference type="NCBI Taxonomy" id="1802636"/>
    <lineage>
        <taxon>Bacteria</taxon>
        <taxon>Katanobacteria</taxon>
    </lineage>
</organism>
<dbReference type="InterPro" id="IPR050116">
    <property type="entry name" value="DNA_polymerase-Y"/>
</dbReference>
<evidence type="ECO:0000313" key="3">
    <source>
        <dbReference type="EMBL" id="OGC62647.1"/>
    </source>
</evidence>
<dbReference type="AlphaFoldDB" id="A0A1F4VZM8"/>
<accession>A0A1F4VZM8</accession>
<sequence length="415" mass="46791">MEYPTNLTFNPKPPTIMHIDLNSCFATIEQQANPFLRGKPIAVAAYTSPRGCILAPSIEAKRFGIKTGMQVQEGKMLYPDLIVLEPDPWKYRTVHIQLRKLLARYTNVLEPKSIDEFVLDLEGFPAQKIGIINTAIEVKKRIKSEIGEWLTVSIGIAPNRLLAKTAAGLKKPDGLDEINVNNFSGIFAKLDLTDLCGIANNNAVRLNKVGIHTVTDFYNAPAEVLQRAFQSIVGYRWFLRLRGWEVDDIDFGRKSFGNSFAIKEQPSKIEQITPILQKLVQKSTIRMRRAGYKTQHVHVSILYNNGFHWHMGRKTAEPLFNIEDIYKAAYKILRKSPYSYPIHTLAVSCCMLTQKAEVQLGIFDNSSKKENLAQAIDLVTGRWGDFIITPARMLSAKEKVLDRISFGGVKELVLG</sequence>
<dbReference type="GO" id="GO:0003887">
    <property type="term" value="F:DNA-directed DNA polymerase activity"/>
    <property type="evidence" value="ECO:0007669"/>
    <property type="project" value="InterPro"/>
</dbReference>
<dbReference type="EMBL" id="MEVT01000014">
    <property type="protein sequence ID" value="OGC62647.1"/>
    <property type="molecule type" value="Genomic_DNA"/>
</dbReference>
<dbReference type="Gene3D" id="3.30.1490.100">
    <property type="entry name" value="DNA polymerase, Y-family, little finger domain"/>
    <property type="match status" value="1"/>
</dbReference>
<dbReference type="GO" id="GO:0003684">
    <property type="term" value="F:damaged DNA binding"/>
    <property type="evidence" value="ECO:0007669"/>
    <property type="project" value="InterPro"/>
</dbReference>
<reference evidence="3 4" key="1">
    <citation type="journal article" date="2016" name="Nat. Commun.">
        <title>Thousands of microbial genomes shed light on interconnected biogeochemical processes in an aquifer system.</title>
        <authorList>
            <person name="Anantharaman K."/>
            <person name="Brown C.T."/>
            <person name="Hug L.A."/>
            <person name="Sharon I."/>
            <person name="Castelle C.J."/>
            <person name="Probst A.J."/>
            <person name="Thomas B.C."/>
            <person name="Singh A."/>
            <person name="Wilkins M.J."/>
            <person name="Karaoz U."/>
            <person name="Brodie E.L."/>
            <person name="Williams K.H."/>
            <person name="Hubbard S.S."/>
            <person name="Banfield J.F."/>
        </authorList>
    </citation>
    <scope>NUCLEOTIDE SEQUENCE [LARGE SCALE GENOMIC DNA]</scope>
</reference>
<dbReference type="Gene3D" id="3.30.70.270">
    <property type="match status" value="1"/>
</dbReference>
<dbReference type="GO" id="GO:0005829">
    <property type="term" value="C:cytosol"/>
    <property type="evidence" value="ECO:0007669"/>
    <property type="project" value="TreeGrafter"/>
</dbReference>
<dbReference type="CDD" id="cd03586">
    <property type="entry name" value="PolY_Pol_IV_kappa"/>
    <property type="match status" value="1"/>
</dbReference>
<dbReference type="InterPro" id="IPR022880">
    <property type="entry name" value="DNApol_IV"/>
</dbReference>
<dbReference type="PROSITE" id="PS50173">
    <property type="entry name" value="UMUC"/>
    <property type="match status" value="1"/>
</dbReference>
<dbReference type="InterPro" id="IPR017961">
    <property type="entry name" value="DNA_pol_Y-fam_little_finger"/>
</dbReference>
<dbReference type="InterPro" id="IPR036775">
    <property type="entry name" value="DNA_pol_Y-fam_lit_finger_sf"/>
</dbReference>
<dbReference type="InterPro" id="IPR043128">
    <property type="entry name" value="Rev_trsase/Diguanyl_cyclase"/>
</dbReference>
<dbReference type="Gene3D" id="3.40.1170.60">
    <property type="match status" value="1"/>
</dbReference>
<dbReference type="SUPFAM" id="SSF56672">
    <property type="entry name" value="DNA/RNA polymerases"/>
    <property type="match status" value="1"/>
</dbReference>
<dbReference type="Gene3D" id="1.10.150.20">
    <property type="entry name" value="5' to 3' exonuclease, C-terminal subdomain"/>
    <property type="match status" value="1"/>
</dbReference>